<dbReference type="OrthoDB" id="3043660at2759"/>
<name>A0A8I3A6L6_9AGAM</name>
<evidence type="ECO:0000313" key="3">
    <source>
        <dbReference type="Proteomes" id="UP000683000"/>
    </source>
</evidence>
<feature type="chain" id="PRO_5034779710" evidence="1">
    <location>
        <begin position="19"/>
        <end position="148"/>
    </location>
</feature>
<comment type="caution">
    <text evidence="2">The sequence shown here is derived from an EMBL/GenBank/DDBJ whole genome shotgun (WGS) entry which is preliminary data.</text>
</comment>
<dbReference type="EMBL" id="JAGFBS010000022">
    <property type="protein sequence ID" value="KAG6373366.1"/>
    <property type="molecule type" value="Genomic_DNA"/>
</dbReference>
<evidence type="ECO:0000256" key="1">
    <source>
        <dbReference type="SAM" id="SignalP"/>
    </source>
</evidence>
<gene>
    <name evidence="2" type="ORF">JVT61DRAFT_6513</name>
</gene>
<evidence type="ECO:0000313" key="2">
    <source>
        <dbReference type="EMBL" id="KAG6373366.1"/>
    </source>
</evidence>
<organism evidence="2 3">
    <name type="scientific">Boletus reticuloceps</name>
    <dbReference type="NCBI Taxonomy" id="495285"/>
    <lineage>
        <taxon>Eukaryota</taxon>
        <taxon>Fungi</taxon>
        <taxon>Dikarya</taxon>
        <taxon>Basidiomycota</taxon>
        <taxon>Agaricomycotina</taxon>
        <taxon>Agaricomycetes</taxon>
        <taxon>Agaricomycetidae</taxon>
        <taxon>Boletales</taxon>
        <taxon>Boletineae</taxon>
        <taxon>Boletaceae</taxon>
        <taxon>Boletoideae</taxon>
        <taxon>Boletus</taxon>
    </lineage>
</organism>
<keyword evidence="1" id="KW-0732">Signal</keyword>
<sequence length="148" mass="15483">MQITPAAIVVFAAALVGAVPQPRQNCPEATQFGVLSVSPTTVSAGDTLTVNADFSCAINSFGHIPQYTDYYIEVPVNNNGHEPPVLLARRTLASGSTSDSFTVQVPDAFYFANAGYVVILDTTYSIDGTNGIPFSVVGGVEAPITINV</sequence>
<dbReference type="AlphaFoldDB" id="A0A8I3A6L6"/>
<dbReference type="Proteomes" id="UP000683000">
    <property type="component" value="Unassembled WGS sequence"/>
</dbReference>
<accession>A0A8I3A6L6</accession>
<feature type="signal peptide" evidence="1">
    <location>
        <begin position="1"/>
        <end position="18"/>
    </location>
</feature>
<protein>
    <submittedName>
        <fullName evidence="2">Uncharacterized protein</fullName>
    </submittedName>
</protein>
<reference evidence="2" key="1">
    <citation type="submission" date="2021-03" db="EMBL/GenBank/DDBJ databases">
        <title>Evolutionary innovations through gain and loss of genes in the ectomycorrhizal Boletales.</title>
        <authorList>
            <person name="Wu G."/>
            <person name="Miyauchi S."/>
            <person name="Morin E."/>
            <person name="Yang Z.-L."/>
            <person name="Xu J."/>
            <person name="Martin F.M."/>
        </authorList>
    </citation>
    <scope>NUCLEOTIDE SEQUENCE</scope>
    <source>
        <strain evidence="2">BR01</strain>
    </source>
</reference>
<proteinExistence type="predicted"/>
<keyword evidence="3" id="KW-1185">Reference proteome</keyword>